<evidence type="ECO:0000256" key="1">
    <source>
        <dbReference type="SAM" id="SignalP"/>
    </source>
</evidence>
<dbReference type="AlphaFoldDB" id="A0A1I0F347"/>
<dbReference type="OrthoDB" id="879465at2"/>
<keyword evidence="1" id="KW-0732">Signal</keyword>
<evidence type="ECO:0000313" key="3">
    <source>
        <dbReference type="Proteomes" id="UP000198697"/>
    </source>
</evidence>
<evidence type="ECO:0008006" key="4">
    <source>
        <dbReference type="Google" id="ProtNLM"/>
    </source>
</evidence>
<name>A0A1I0F347_9BACT</name>
<reference evidence="3" key="1">
    <citation type="submission" date="2016-10" db="EMBL/GenBank/DDBJ databases">
        <authorList>
            <person name="Varghese N."/>
            <person name="Submissions S."/>
        </authorList>
    </citation>
    <scope>NUCLEOTIDE SEQUENCE [LARGE SCALE GENOMIC DNA]</scope>
    <source>
        <strain evidence="3">DSM 15310</strain>
    </source>
</reference>
<dbReference type="PROSITE" id="PS51257">
    <property type="entry name" value="PROKAR_LIPOPROTEIN"/>
    <property type="match status" value="1"/>
</dbReference>
<organism evidence="2 3">
    <name type="scientific">Hymenobacter actinosclerus</name>
    <dbReference type="NCBI Taxonomy" id="82805"/>
    <lineage>
        <taxon>Bacteria</taxon>
        <taxon>Pseudomonadati</taxon>
        <taxon>Bacteroidota</taxon>
        <taxon>Cytophagia</taxon>
        <taxon>Cytophagales</taxon>
        <taxon>Hymenobacteraceae</taxon>
        <taxon>Hymenobacter</taxon>
    </lineage>
</organism>
<dbReference type="RefSeq" id="WP_092771057.1">
    <property type="nucleotide sequence ID" value="NZ_FOHS01000002.1"/>
</dbReference>
<proteinExistence type="predicted"/>
<feature type="signal peptide" evidence="1">
    <location>
        <begin position="1"/>
        <end position="24"/>
    </location>
</feature>
<protein>
    <recommendedName>
        <fullName evidence="4">Lipoprotein</fullName>
    </recommendedName>
</protein>
<keyword evidence="3" id="KW-1185">Reference proteome</keyword>
<gene>
    <name evidence="2" type="ORF">SAMN04487998_2071</name>
</gene>
<feature type="chain" id="PRO_5011789669" description="Lipoprotein" evidence="1">
    <location>
        <begin position="25"/>
        <end position="153"/>
    </location>
</feature>
<evidence type="ECO:0000313" key="2">
    <source>
        <dbReference type="EMBL" id="SET51437.1"/>
    </source>
</evidence>
<sequence>MKTRYYLPAALLLLAACNKSGSDAEPKSVATGFGQDFTLQYRQAATLPPETKPELTVLLEELDYRICPKNARCFLPDLVSPTLAITAADGQTQRVLLPSSDQQQISSSLPPDTTSIRANGRRYVVYYKDWGGDYDRDKLAKKDFRLTFRLEKP</sequence>
<dbReference type="Proteomes" id="UP000198697">
    <property type="component" value="Unassembled WGS sequence"/>
</dbReference>
<accession>A0A1I0F347</accession>
<dbReference type="EMBL" id="FOHS01000002">
    <property type="protein sequence ID" value="SET51437.1"/>
    <property type="molecule type" value="Genomic_DNA"/>
</dbReference>